<reference evidence="2" key="2">
    <citation type="submission" date="2015-01" db="EMBL/GenBank/DDBJ databases">
        <title>Evolutionary Origins and Diversification of the Mycorrhizal Mutualists.</title>
        <authorList>
            <consortium name="DOE Joint Genome Institute"/>
            <consortium name="Mycorrhizal Genomics Consortium"/>
            <person name="Kohler A."/>
            <person name="Kuo A."/>
            <person name="Nagy L.G."/>
            <person name="Floudas D."/>
            <person name="Copeland A."/>
            <person name="Barry K.W."/>
            <person name="Cichocki N."/>
            <person name="Veneault-Fourrey C."/>
            <person name="LaButti K."/>
            <person name="Lindquist E.A."/>
            <person name="Lipzen A."/>
            <person name="Lundell T."/>
            <person name="Morin E."/>
            <person name="Murat C."/>
            <person name="Riley R."/>
            <person name="Ohm R."/>
            <person name="Sun H."/>
            <person name="Tunlid A."/>
            <person name="Henrissat B."/>
            <person name="Grigoriev I.V."/>
            <person name="Hibbett D.S."/>
            <person name="Martin F."/>
        </authorList>
    </citation>
    <scope>NUCLEOTIDE SEQUENCE [LARGE SCALE GENOMIC DNA]</scope>
    <source>
        <strain evidence="2">UH-Slu-Lm8-n1</strain>
    </source>
</reference>
<reference evidence="1 2" key="1">
    <citation type="submission" date="2014-04" db="EMBL/GenBank/DDBJ databases">
        <authorList>
            <consortium name="DOE Joint Genome Institute"/>
            <person name="Kuo A."/>
            <person name="Ruytinx J."/>
            <person name="Rineau F."/>
            <person name="Colpaert J."/>
            <person name="Kohler A."/>
            <person name="Nagy L.G."/>
            <person name="Floudas D."/>
            <person name="Copeland A."/>
            <person name="Barry K.W."/>
            <person name="Cichocki N."/>
            <person name="Veneault-Fourrey C."/>
            <person name="LaButti K."/>
            <person name="Lindquist E.A."/>
            <person name="Lipzen A."/>
            <person name="Lundell T."/>
            <person name="Morin E."/>
            <person name="Murat C."/>
            <person name="Sun H."/>
            <person name="Tunlid A."/>
            <person name="Henrissat B."/>
            <person name="Grigoriev I.V."/>
            <person name="Hibbett D.S."/>
            <person name="Martin F."/>
            <person name="Nordberg H.P."/>
            <person name="Cantor M.N."/>
            <person name="Hua S.X."/>
        </authorList>
    </citation>
    <scope>NUCLEOTIDE SEQUENCE [LARGE SCALE GENOMIC DNA]</scope>
    <source>
        <strain evidence="1 2">UH-Slu-Lm8-n1</strain>
    </source>
</reference>
<dbReference type="STRING" id="930992.A0A0D0B3Q3"/>
<organism evidence="1 2">
    <name type="scientific">Suillus luteus UH-Slu-Lm8-n1</name>
    <dbReference type="NCBI Taxonomy" id="930992"/>
    <lineage>
        <taxon>Eukaryota</taxon>
        <taxon>Fungi</taxon>
        <taxon>Dikarya</taxon>
        <taxon>Basidiomycota</taxon>
        <taxon>Agaricomycotina</taxon>
        <taxon>Agaricomycetes</taxon>
        <taxon>Agaricomycetidae</taxon>
        <taxon>Boletales</taxon>
        <taxon>Suillineae</taxon>
        <taxon>Suillaceae</taxon>
        <taxon>Suillus</taxon>
    </lineage>
</organism>
<evidence type="ECO:0000313" key="2">
    <source>
        <dbReference type="Proteomes" id="UP000054485"/>
    </source>
</evidence>
<dbReference type="Proteomes" id="UP000054485">
    <property type="component" value="Unassembled WGS sequence"/>
</dbReference>
<dbReference type="OrthoDB" id="2657067at2759"/>
<name>A0A0D0B3Q3_9AGAM</name>
<gene>
    <name evidence="1" type="ORF">CY34DRAFT_614915</name>
</gene>
<dbReference type="AlphaFoldDB" id="A0A0D0B3Q3"/>
<keyword evidence="2" id="KW-1185">Reference proteome</keyword>
<dbReference type="InParanoid" id="A0A0D0B3Q3"/>
<accession>A0A0D0B3Q3</accession>
<dbReference type="EMBL" id="KN835188">
    <property type="protein sequence ID" value="KIK44554.1"/>
    <property type="molecule type" value="Genomic_DNA"/>
</dbReference>
<sequence length="752" mass="85264">MTSQLSMHHAMCSGSSIHLSIPTPYSPPRKGFLMLVQDGLNRPSPPLPVLTYAKALTSLYFTGYTSKNRFSTIFSRVTDEEVATLLDAQWSQNTKTLLCAHTQHGQDTKPLHFVLTVLQQWFDIIDGASWHTTIPKGMDIIEALRNKQIILDDVPDDTLEWFLHPLLHGLCGAPLPWYLKGENHRRHLFLQPLAIYIIRRLLPINRPRPLPSRKTIATCLYVMIAILDCQTIDLKEIKITDNSDKIETILPRVIALLLRPDITAAIKYESIPTLQYPELTPSAIFSRLPLSIFSRSPRTRTFLTTEVSHFTAILEPLARLATEMEFRSHFEHCRVKIWKGPHFTAILEPFARLASEKESSGHFEHSRVKTWCNSVFQTTVPKSDRELSSLAFCLGACCAMDDLFKTSVAYSGMIWGPATPWKTDVAAYVLLDYLSQVHLQPTVQLSHVSWNRRPLRRWLDAEFRNSIAPAYALLMLSADEAIFTPETATAVVPHIIFAMEKTESPLLRHVGLKIAYIIREPLANITIDVRDKLLPALYSATFGNILGDIITPGDTSPDRFIHPERDLHYLEILFALAKNQYLLSQLRQGRYDHMQRCISISKALHTPPQSEEDYKELSLRLVLIFARIACASDDFVWPEWDGWFEARPDNQALLAKQAWYPRILDECPDAVPLLIAFTNKMLSSLDDVSDDGLKKLEDTIVAVLGGISEQVQKVVVTCNDLNKMQNDLKALGTRVANSRDELLRKFGAVIEK</sequence>
<proteinExistence type="predicted"/>
<dbReference type="HOGENOM" id="CLU_393879_0_0_1"/>
<evidence type="ECO:0000313" key="1">
    <source>
        <dbReference type="EMBL" id="KIK44554.1"/>
    </source>
</evidence>
<protein>
    <submittedName>
        <fullName evidence="1">Uncharacterized protein</fullName>
    </submittedName>
</protein>